<evidence type="ECO:0008006" key="4">
    <source>
        <dbReference type="Google" id="ProtNLM"/>
    </source>
</evidence>
<feature type="compositionally biased region" description="Acidic residues" evidence="1">
    <location>
        <begin position="61"/>
        <end position="75"/>
    </location>
</feature>
<name>A0A9P3LXI6_9FUNG</name>
<reference evidence="2" key="1">
    <citation type="submission" date="2021-11" db="EMBL/GenBank/DDBJ databases">
        <authorList>
            <person name="Herlambang A."/>
            <person name="Guo Y."/>
            <person name="Takashima Y."/>
            <person name="Nishizawa T."/>
        </authorList>
    </citation>
    <scope>NUCLEOTIDE SEQUENCE</scope>
    <source>
        <strain evidence="2">E1425</strain>
    </source>
</reference>
<dbReference type="Gene3D" id="3.80.10.10">
    <property type="entry name" value="Ribonuclease Inhibitor"/>
    <property type="match status" value="1"/>
</dbReference>
<accession>A0A9P3LXI6</accession>
<organism evidence="2 3">
    <name type="scientific">Entomortierella parvispora</name>
    <dbReference type="NCBI Taxonomy" id="205924"/>
    <lineage>
        <taxon>Eukaryota</taxon>
        <taxon>Fungi</taxon>
        <taxon>Fungi incertae sedis</taxon>
        <taxon>Mucoromycota</taxon>
        <taxon>Mortierellomycotina</taxon>
        <taxon>Mortierellomycetes</taxon>
        <taxon>Mortierellales</taxon>
        <taxon>Mortierellaceae</taxon>
        <taxon>Entomortierella</taxon>
    </lineage>
</organism>
<comment type="caution">
    <text evidence="2">The sequence shown here is derived from an EMBL/GenBank/DDBJ whole genome shotgun (WGS) entry which is preliminary data.</text>
</comment>
<gene>
    <name evidence="2" type="ORF">EMPS_06510</name>
</gene>
<dbReference type="OrthoDB" id="2440723at2759"/>
<dbReference type="EMBL" id="BQFW01000008">
    <property type="protein sequence ID" value="GJJ74152.1"/>
    <property type="molecule type" value="Genomic_DNA"/>
</dbReference>
<keyword evidence="3" id="KW-1185">Reference proteome</keyword>
<evidence type="ECO:0000313" key="2">
    <source>
        <dbReference type="EMBL" id="GJJ74152.1"/>
    </source>
</evidence>
<dbReference type="AlphaFoldDB" id="A0A9P3LXI6"/>
<reference evidence="2" key="2">
    <citation type="journal article" date="2022" name="Microbiol. Resour. Announc.">
        <title>Whole-Genome Sequence of Entomortierella parvispora E1425, a Mucoromycotan Fungus Associated with Burkholderiaceae-Related Endosymbiotic Bacteria.</title>
        <authorList>
            <person name="Herlambang A."/>
            <person name="Guo Y."/>
            <person name="Takashima Y."/>
            <person name="Narisawa K."/>
            <person name="Ohta H."/>
            <person name="Nishizawa T."/>
        </authorList>
    </citation>
    <scope>NUCLEOTIDE SEQUENCE</scope>
    <source>
        <strain evidence="2">E1425</strain>
    </source>
</reference>
<protein>
    <recommendedName>
        <fullName evidence="4">F-box domain-containing protein</fullName>
    </recommendedName>
</protein>
<dbReference type="InterPro" id="IPR032675">
    <property type="entry name" value="LRR_dom_sf"/>
</dbReference>
<evidence type="ECO:0000313" key="3">
    <source>
        <dbReference type="Proteomes" id="UP000827284"/>
    </source>
</evidence>
<evidence type="ECO:0000256" key="1">
    <source>
        <dbReference type="SAM" id="MobiDB-lite"/>
    </source>
</evidence>
<feature type="region of interest" description="Disordered" evidence="1">
    <location>
        <begin position="53"/>
        <end position="81"/>
    </location>
</feature>
<dbReference type="SUPFAM" id="SSF81383">
    <property type="entry name" value="F-box domain"/>
    <property type="match status" value="1"/>
</dbReference>
<dbReference type="InterPro" id="IPR036047">
    <property type="entry name" value="F-box-like_dom_sf"/>
</dbReference>
<dbReference type="Proteomes" id="UP000827284">
    <property type="component" value="Unassembled WGS sequence"/>
</dbReference>
<proteinExistence type="predicted"/>
<sequence length="478" mass="54982">MMAVSKEIWMEISRYLPLTDKAAASRVNKAWNENFRPQMYRSLSLRRVDNNRDEDSRLDRGDDEGDREDDDEDEDEKNRRRALKVLMPPKEAVYEHGIFIQDLKLDFPSPFLDSTCALATPGLKRLRVDASQTAEETPEALAVLDQLLTSPRLKNIEMKGFKLAGAMYILQRVQHVETVGFVKCDFTGIKAFKKAKLDLRIKTLVLRMNDGIGFQDLINWIGQFHHLDTLELDHPSDPDSDDFTSILYPEKAPKINMSALRKVAGLKTLQVYGPLLRGKQLGKMLKNCPKVTNLALYGETLYDDGVEAMAELFPYLTDLNLTGCDRIRVWMVRMILDSCPRLLHLHFPEFDVEYMSDPTVYSETRSVGMPRSAAPWPCTGLRTLVLERVTWSSKPSHSKWFMKQIGSLKDLEVFQIQDVDREEEELRVVLPGSVRSARKDLKVTLEQGHFMRNDLQQKKSLDWVLDVWPKMMVFSIIP</sequence>
<dbReference type="SUPFAM" id="SSF52047">
    <property type="entry name" value="RNI-like"/>
    <property type="match status" value="1"/>
</dbReference>